<proteinExistence type="predicted"/>
<reference evidence="2 3" key="1">
    <citation type="submission" date="2017-03" db="EMBL/GenBank/DDBJ databases">
        <title>Draft Genome sequence of Marispirochaeta sp. strain JC444.</title>
        <authorList>
            <person name="Shivani Y."/>
            <person name="Subhash Y."/>
            <person name="Sasikala C."/>
            <person name="Ramana C."/>
        </authorList>
    </citation>
    <scope>NUCLEOTIDE SEQUENCE [LARGE SCALE GENOMIC DNA]</scope>
    <source>
        <strain evidence="2 3">JC444</strain>
    </source>
</reference>
<gene>
    <name evidence="2" type="ORF">B4O97_15255</name>
</gene>
<dbReference type="EMBL" id="MWQY01000019">
    <property type="protein sequence ID" value="ORC32809.1"/>
    <property type="molecule type" value="Genomic_DNA"/>
</dbReference>
<dbReference type="PANTHER" id="PTHR38339">
    <property type="entry name" value="TRANSGLUTAMINASE DOMAIN PROTEIN"/>
    <property type="match status" value="1"/>
</dbReference>
<evidence type="ECO:0000259" key="1">
    <source>
        <dbReference type="SMART" id="SM00460"/>
    </source>
</evidence>
<dbReference type="STRING" id="1963862.B4O97_15255"/>
<dbReference type="InterPro" id="IPR038765">
    <property type="entry name" value="Papain-like_cys_pep_sf"/>
</dbReference>
<dbReference type="InterPro" id="IPR002909">
    <property type="entry name" value="IPT_dom"/>
</dbReference>
<dbReference type="SUPFAM" id="SSF81296">
    <property type="entry name" value="E set domains"/>
    <property type="match status" value="1"/>
</dbReference>
<feature type="domain" description="Transglutaminase-like" evidence="1">
    <location>
        <begin position="408"/>
        <end position="470"/>
    </location>
</feature>
<sequence>MAVFTPLKNLLKDQRSLPVLFLLLLIGLYVFSSQMIEQSPRIESITPEVGAPGKVLVISGEHFGTERNGAEVIFAGTRPNSTSYVEWTENRISVRIPEDVGSGKLYVRIGNKASNSVLFTNSRHIPKQLSGPAAPGMPYVASLDNPGGPIGSVVSIRGLNFGSEQGSGRVYFSSTIAQNDQGREVIDRGIICSLADFDYESWEDQAIEVRVPDNATSGSIRVLTDRGVSNALYFEVTDLAGDRILREKRGYQINYTVEIEEADASPGNSLNLWIPNVMKSPTQDNLEAVRDPIPLWEDYNGVARYRLQELEPWRRYTVSVTYWLDRTALETRIVPSRIISEYDRDWRLYRVYTSPDSYVPSATREIETMSARAIGRESNPYLKARNIFRVITRDFAPSAAGNDTVALFLENRQGDSFDYARLYTAMLRASGVPARIISGCYIFGDSTTSFHYWVEFYVPGFGWVPSDPFIGDGGYGEEPEVDDPQEYYFANVDNRRIAFSRGIIELRPTDPGSRLNVKSRIYSLQTIHEEAVGNISSYQSRWFPVRVIDRW</sequence>
<comment type="caution">
    <text evidence="2">The sequence shown here is derived from an EMBL/GenBank/DDBJ whole genome shotgun (WGS) entry which is preliminary data.</text>
</comment>
<dbReference type="SMART" id="SM00460">
    <property type="entry name" value="TGc"/>
    <property type="match status" value="1"/>
</dbReference>
<organism evidence="2 3">
    <name type="scientific">Marispirochaeta aestuarii</name>
    <dbReference type="NCBI Taxonomy" id="1963862"/>
    <lineage>
        <taxon>Bacteria</taxon>
        <taxon>Pseudomonadati</taxon>
        <taxon>Spirochaetota</taxon>
        <taxon>Spirochaetia</taxon>
        <taxon>Spirochaetales</taxon>
        <taxon>Spirochaetaceae</taxon>
        <taxon>Marispirochaeta</taxon>
    </lineage>
</organism>
<dbReference type="SUPFAM" id="SSF54001">
    <property type="entry name" value="Cysteine proteinases"/>
    <property type="match status" value="1"/>
</dbReference>
<dbReference type="Pfam" id="PF01833">
    <property type="entry name" value="TIG"/>
    <property type="match status" value="1"/>
</dbReference>
<dbReference type="Proteomes" id="UP000192343">
    <property type="component" value="Unassembled WGS sequence"/>
</dbReference>
<dbReference type="InterPro" id="IPR002931">
    <property type="entry name" value="Transglutaminase-like"/>
</dbReference>
<name>A0A1Y1RUP6_9SPIO</name>
<dbReference type="PANTHER" id="PTHR38339:SF1">
    <property type="entry name" value="TRANSGLUTAMINASE-LIKE DOMAIN-CONTAINING PROTEIN"/>
    <property type="match status" value="1"/>
</dbReference>
<keyword evidence="3" id="KW-1185">Reference proteome</keyword>
<dbReference type="AlphaFoldDB" id="A0A1Y1RUP6"/>
<dbReference type="Gene3D" id="2.60.40.10">
    <property type="entry name" value="Immunoglobulins"/>
    <property type="match status" value="2"/>
</dbReference>
<dbReference type="OrthoDB" id="9787782at2"/>
<dbReference type="RefSeq" id="WP_083052137.1">
    <property type="nucleotide sequence ID" value="NZ_CAXXQO010000002.1"/>
</dbReference>
<dbReference type="InterPro" id="IPR013783">
    <property type="entry name" value="Ig-like_fold"/>
</dbReference>
<evidence type="ECO:0000313" key="2">
    <source>
        <dbReference type="EMBL" id="ORC32809.1"/>
    </source>
</evidence>
<dbReference type="Gene3D" id="3.10.620.30">
    <property type="match status" value="1"/>
</dbReference>
<dbReference type="InterPro" id="IPR014756">
    <property type="entry name" value="Ig_E-set"/>
</dbReference>
<protein>
    <recommendedName>
        <fullName evidence="1">Transglutaminase-like domain-containing protein</fullName>
    </recommendedName>
</protein>
<accession>A0A1Y1RUP6</accession>
<evidence type="ECO:0000313" key="3">
    <source>
        <dbReference type="Proteomes" id="UP000192343"/>
    </source>
</evidence>
<dbReference type="Pfam" id="PF01841">
    <property type="entry name" value="Transglut_core"/>
    <property type="match status" value="1"/>
</dbReference>